<gene>
    <name evidence="2" type="ORF">METZ01_LOCUS300823</name>
</gene>
<evidence type="ECO:0000313" key="2">
    <source>
        <dbReference type="EMBL" id="SVC47969.1"/>
    </source>
</evidence>
<organism evidence="2">
    <name type="scientific">marine metagenome</name>
    <dbReference type="NCBI Taxonomy" id="408172"/>
    <lineage>
        <taxon>unclassified sequences</taxon>
        <taxon>metagenomes</taxon>
        <taxon>ecological metagenomes</taxon>
    </lineage>
</organism>
<protein>
    <recommendedName>
        <fullName evidence="3">Major facilitator superfamily (MFS) profile domain-containing protein</fullName>
    </recommendedName>
</protein>
<dbReference type="InterPro" id="IPR036259">
    <property type="entry name" value="MFS_trans_sf"/>
</dbReference>
<dbReference type="PANTHER" id="PTHR23534:SF1">
    <property type="entry name" value="MAJOR FACILITATOR SUPERFAMILY PROTEIN"/>
    <property type="match status" value="1"/>
</dbReference>
<dbReference type="AlphaFoldDB" id="A0A382MGE6"/>
<feature type="transmembrane region" description="Helical" evidence="1">
    <location>
        <begin position="208"/>
        <end position="228"/>
    </location>
</feature>
<dbReference type="Pfam" id="PF07690">
    <property type="entry name" value="MFS_1"/>
    <property type="match status" value="1"/>
</dbReference>
<feature type="transmembrane region" description="Helical" evidence="1">
    <location>
        <begin position="73"/>
        <end position="91"/>
    </location>
</feature>
<feature type="transmembrane region" description="Helical" evidence="1">
    <location>
        <begin position="167"/>
        <end position="187"/>
    </location>
</feature>
<feature type="transmembrane region" description="Helical" evidence="1">
    <location>
        <begin position="97"/>
        <end position="117"/>
    </location>
</feature>
<feature type="transmembrane region" description="Helical" evidence="1">
    <location>
        <begin position="7"/>
        <end position="32"/>
    </location>
</feature>
<proteinExistence type="predicted"/>
<keyword evidence="1" id="KW-0472">Membrane</keyword>
<feature type="transmembrane region" description="Helical" evidence="1">
    <location>
        <begin position="129"/>
        <end position="147"/>
    </location>
</feature>
<feature type="transmembrane region" description="Helical" evidence="1">
    <location>
        <begin position="44"/>
        <end position="61"/>
    </location>
</feature>
<name>A0A382MGE6_9ZZZZ</name>
<dbReference type="InterPro" id="IPR011701">
    <property type="entry name" value="MFS"/>
</dbReference>
<feature type="non-terminal residue" evidence="2">
    <location>
        <position position="243"/>
    </location>
</feature>
<reference evidence="2" key="1">
    <citation type="submission" date="2018-05" db="EMBL/GenBank/DDBJ databases">
        <authorList>
            <person name="Lanie J.A."/>
            <person name="Ng W.-L."/>
            <person name="Kazmierczak K.M."/>
            <person name="Andrzejewski T.M."/>
            <person name="Davidsen T.M."/>
            <person name="Wayne K.J."/>
            <person name="Tettelin H."/>
            <person name="Glass J.I."/>
            <person name="Rusch D."/>
            <person name="Podicherti R."/>
            <person name="Tsui H.-C.T."/>
            <person name="Winkler M.E."/>
        </authorList>
    </citation>
    <scope>NUCLEOTIDE SEQUENCE</scope>
</reference>
<dbReference type="EMBL" id="UINC01093502">
    <property type="protein sequence ID" value="SVC47969.1"/>
    <property type="molecule type" value="Genomic_DNA"/>
</dbReference>
<dbReference type="SUPFAM" id="SSF103473">
    <property type="entry name" value="MFS general substrate transporter"/>
    <property type="match status" value="1"/>
</dbReference>
<dbReference type="PANTHER" id="PTHR23534">
    <property type="entry name" value="MFS PERMEASE"/>
    <property type="match status" value="1"/>
</dbReference>
<keyword evidence="1" id="KW-0812">Transmembrane</keyword>
<dbReference type="Gene3D" id="1.20.1250.20">
    <property type="entry name" value="MFS general substrate transporter like domains"/>
    <property type="match status" value="1"/>
</dbReference>
<evidence type="ECO:0000256" key="1">
    <source>
        <dbReference type="SAM" id="Phobius"/>
    </source>
</evidence>
<sequence>MLQLPKNVWLLAICSAFFMSVAVFMVFVGGIIGNSLTSVKNLSTLPVAIIVVGTALTILPVNRLMSLFGRKRIFLSVCLYTIAIIGIGIYAIYTESFLLFCLSSFLLGATAATMYQFRFAAIESVQEEQRTTAIAIVLLGGLLSAYLGPEVATLGKDWFEVDFVGSFILLAILFVAAFVLLCFFQPAKKFQEQVNKSKRPLNEIIKQGSFIVAVCAATTGYVVMSFVMTATPVSMHVMDGFSL</sequence>
<feature type="non-terminal residue" evidence="2">
    <location>
        <position position="1"/>
    </location>
</feature>
<accession>A0A382MGE6</accession>
<keyword evidence="1" id="KW-1133">Transmembrane helix</keyword>
<dbReference type="GO" id="GO:0022857">
    <property type="term" value="F:transmembrane transporter activity"/>
    <property type="evidence" value="ECO:0007669"/>
    <property type="project" value="InterPro"/>
</dbReference>
<evidence type="ECO:0008006" key="3">
    <source>
        <dbReference type="Google" id="ProtNLM"/>
    </source>
</evidence>